<dbReference type="InterPro" id="IPR034904">
    <property type="entry name" value="FSCA_dom_sf"/>
</dbReference>
<dbReference type="SUPFAM" id="SSF117916">
    <property type="entry name" value="Fe-S cluster assembly (FSCA) domain-like"/>
    <property type="match status" value="1"/>
</dbReference>
<dbReference type="Pfam" id="PF01883">
    <property type="entry name" value="FeS_assembly_P"/>
    <property type="match status" value="1"/>
</dbReference>
<protein>
    <submittedName>
        <fullName evidence="2">DUF59 domain-containing protein</fullName>
    </submittedName>
</protein>
<dbReference type="InterPro" id="IPR002744">
    <property type="entry name" value="MIP18-like"/>
</dbReference>
<reference evidence="2 3" key="1">
    <citation type="journal article" date="2019" name="Nat. Microbiol.">
        <title>Mediterranean grassland soil C-N compound turnover is dependent on rainfall and depth, and is mediated by genomically divergent microorganisms.</title>
        <authorList>
            <person name="Diamond S."/>
            <person name="Andeer P.F."/>
            <person name="Li Z."/>
            <person name="Crits-Christoph A."/>
            <person name="Burstein D."/>
            <person name="Anantharaman K."/>
            <person name="Lane K.R."/>
            <person name="Thomas B.C."/>
            <person name="Pan C."/>
            <person name="Northen T.R."/>
            <person name="Banfield J.F."/>
        </authorList>
    </citation>
    <scope>NUCLEOTIDE SEQUENCE [LARGE SCALE GENOMIC DNA]</scope>
    <source>
        <strain evidence="2">NP_3</strain>
    </source>
</reference>
<dbReference type="InterPro" id="IPR052339">
    <property type="entry name" value="Fe-S_Maturation_MIP18"/>
</dbReference>
<name>A0A537K076_9BACT</name>
<dbReference type="Proteomes" id="UP000318509">
    <property type="component" value="Unassembled WGS sequence"/>
</dbReference>
<dbReference type="PANTHER" id="PTHR42831">
    <property type="entry name" value="FE-S PROTEIN MATURATION AUXILIARY FACTOR YITW"/>
    <property type="match status" value="1"/>
</dbReference>
<dbReference type="EMBL" id="VBAK01000129">
    <property type="protein sequence ID" value="TMI89144.1"/>
    <property type="molecule type" value="Genomic_DNA"/>
</dbReference>
<proteinExistence type="predicted"/>
<gene>
    <name evidence="2" type="ORF">E6H00_10550</name>
</gene>
<accession>A0A537K076</accession>
<dbReference type="PANTHER" id="PTHR42831:SF1">
    <property type="entry name" value="FE-S PROTEIN MATURATION AUXILIARY FACTOR YITW"/>
    <property type="match status" value="1"/>
</dbReference>
<organism evidence="2 3">
    <name type="scientific">Candidatus Segetimicrobium genomatis</name>
    <dbReference type="NCBI Taxonomy" id="2569760"/>
    <lineage>
        <taxon>Bacteria</taxon>
        <taxon>Bacillati</taxon>
        <taxon>Candidatus Sysuimicrobiota</taxon>
        <taxon>Candidatus Sysuimicrobiia</taxon>
        <taxon>Candidatus Sysuimicrobiales</taxon>
        <taxon>Candidatus Segetimicrobiaceae</taxon>
        <taxon>Candidatus Segetimicrobium</taxon>
    </lineage>
</organism>
<sequence>MVTRDQIIDVLKTCFDPEIPVNIWDLGLIYDITIVGGAVSIKMTLTAVGCSLGPQLVSEIEAKISCTDGVEDCKVEMVWSPPWSPERLSDDGRLSLQAMGFPV</sequence>
<comment type="caution">
    <text evidence="2">The sequence shown here is derived from an EMBL/GenBank/DDBJ whole genome shotgun (WGS) entry which is preliminary data.</text>
</comment>
<dbReference type="AlphaFoldDB" id="A0A537K076"/>
<evidence type="ECO:0000259" key="1">
    <source>
        <dbReference type="Pfam" id="PF01883"/>
    </source>
</evidence>
<evidence type="ECO:0000313" key="2">
    <source>
        <dbReference type="EMBL" id="TMI89144.1"/>
    </source>
</evidence>
<evidence type="ECO:0000313" key="3">
    <source>
        <dbReference type="Proteomes" id="UP000318509"/>
    </source>
</evidence>
<feature type="domain" description="MIP18 family-like" evidence="1">
    <location>
        <begin position="4"/>
        <end position="76"/>
    </location>
</feature>
<dbReference type="Gene3D" id="3.30.300.130">
    <property type="entry name" value="Fe-S cluster assembly (FSCA)"/>
    <property type="match status" value="1"/>
</dbReference>